<dbReference type="PROSITE" id="PS51352">
    <property type="entry name" value="THIOREDOXIN_2"/>
    <property type="match status" value="1"/>
</dbReference>
<dbReference type="AlphaFoldDB" id="A0A1G2CRK7"/>
<dbReference type="EMBL" id="MHLH01000015">
    <property type="protein sequence ID" value="OGZ03842.1"/>
    <property type="molecule type" value="Genomic_DNA"/>
</dbReference>
<reference evidence="7 8" key="1">
    <citation type="journal article" date="2016" name="Nat. Commun.">
        <title>Thousands of microbial genomes shed light on interconnected biogeochemical processes in an aquifer system.</title>
        <authorList>
            <person name="Anantharaman K."/>
            <person name="Brown C.T."/>
            <person name="Hug L.A."/>
            <person name="Sharon I."/>
            <person name="Castelle C.J."/>
            <person name="Probst A.J."/>
            <person name="Thomas B.C."/>
            <person name="Singh A."/>
            <person name="Wilkins M.J."/>
            <person name="Karaoz U."/>
            <person name="Brodie E.L."/>
            <person name="Williams K.H."/>
            <person name="Hubbard S.S."/>
            <person name="Banfield J.F."/>
        </authorList>
    </citation>
    <scope>NUCLEOTIDE SEQUENCE [LARGE SCALE GENOMIC DNA]</scope>
</reference>
<name>A0A1G2CRK7_9BACT</name>
<dbReference type="SUPFAM" id="SSF52833">
    <property type="entry name" value="Thioredoxin-like"/>
    <property type="match status" value="1"/>
</dbReference>
<comment type="caution">
    <text evidence="7">The sequence shown here is derived from an EMBL/GenBank/DDBJ whole genome shotgun (WGS) entry which is preliminary data.</text>
</comment>
<dbReference type="Pfam" id="PF13462">
    <property type="entry name" value="Thioredoxin_4"/>
    <property type="match status" value="1"/>
</dbReference>
<dbReference type="InterPro" id="IPR036249">
    <property type="entry name" value="Thioredoxin-like_sf"/>
</dbReference>
<organism evidence="7 8">
    <name type="scientific">Candidatus Lloydbacteria bacterium RIFCSPHIGHO2_01_FULL_41_20</name>
    <dbReference type="NCBI Taxonomy" id="1798657"/>
    <lineage>
        <taxon>Bacteria</taxon>
        <taxon>Candidatus Lloydiibacteriota</taxon>
    </lineage>
</organism>
<gene>
    <name evidence="7" type="ORF">A2648_02660</name>
</gene>
<dbReference type="Proteomes" id="UP000178841">
    <property type="component" value="Unassembled WGS sequence"/>
</dbReference>
<keyword evidence="2" id="KW-0732">Signal</keyword>
<dbReference type="GO" id="GO:0016491">
    <property type="term" value="F:oxidoreductase activity"/>
    <property type="evidence" value="ECO:0007669"/>
    <property type="project" value="UniProtKB-KW"/>
</dbReference>
<feature type="domain" description="Thioredoxin" evidence="6">
    <location>
        <begin position="1"/>
        <end position="173"/>
    </location>
</feature>
<keyword evidence="5" id="KW-0676">Redox-active center</keyword>
<dbReference type="InterPro" id="IPR013766">
    <property type="entry name" value="Thioredoxin_domain"/>
</dbReference>
<evidence type="ECO:0000256" key="2">
    <source>
        <dbReference type="ARBA" id="ARBA00022729"/>
    </source>
</evidence>
<sequence length="176" mass="19863">MLTDTDWVRGATNAKVTLIEYGDFQCPACATYEGVVQQIQTDFKNDLTFIYRHFPLAQIHQNALMASKASEAAGLQQKFWEMHDMIFENQSEWSSSANAKEIFISYAKKIGVDISKFKNDIDNSTIAKKIEDDYRGGIALKVAGTPTFFLNGKKMDNPGSYDAFRVQVEVVLKEIQ</sequence>
<protein>
    <recommendedName>
        <fullName evidence="6">Thioredoxin domain-containing protein</fullName>
    </recommendedName>
</protein>
<evidence type="ECO:0000259" key="6">
    <source>
        <dbReference type="PROSITE" id="PS51352"/>
    </source>
</evidence>
<proteinExistence type="inferred from homology"/>
<evidence type="ECO:0000256" key="5">
    <source>
        <dbReference type="ARBA" id="ARBA00023284"/>
    </source>
</evidence>
<comment type="similarity">
    <text evidence="1">Belongs to the thioredoxin family. DsbA subfamily.</text>
</comment>
<dbReference type="PANTHER" id="PTHR13887">
    <property type="entry name" value="GLUTATHIONE S-TRANSFERASE KAPPA"/>
    <property type="match status" value="1"/>
</dbReference>
<evidence type="ECO:0000256" key="1">
    <source>
        <dbReference type="ARBA" id="ARBA00005791"/>
    </source>
</evidence>
<evidence type="ECO:0000256" key="4">
    <source>
        <dbReference type="ARBA" id="ARBA00023157"/>
    </source>
</evidence>
<dbReference type="STRING" id="1798657.A2648_02660"/>
<dbReference type="PANTHER" id="PTHR13887:SF14">
    <property type="entry name" value="DISULFIDE BOND FORMATION PROTEIN D"/>
    <property type="match status" value="1"/>
</dbReference>
<accession>A0A1G2CRK7</accession>
<dbReference type="Gene3D" id="3.40.30.10">
    <property type="entry name" value="Glutaredoxin"/>
    <property type="match status" value="1"/>
</dbReference>
<evidence type="ECO:0000313" key="8">
    <source>
        <dbReference type="Proteomes" id="UP000178841"/>
    </source>
</evidence>
<evidence type="ECO:0000313" key="7">
    <source>
        <dbReference type="EMBL" id="OGZ03842.1"/>
    </source>
</evidence>
<evidence type="ECO:0000256" key="3">
    <source>
        <dbReference type="ARBA" id="ARBA00023002"/>
    </source>
</evidence>
<keyword evidence="4" id="KW-1015">Disulfide bond</keyword>
<dbReference type="InterPro" id="IPR012336">
    <property type="entry name" value="Thioredoxin-like_fold"/>
</dbReference>
<keyword evidence="3" id="KW-0560">Oxidoreductase</keyword>